<dbReference type="EMBL" id="NIVC01003962">
    <property type="protein sequence ID" value="PAA49149.1"/>
    <property type="molecule type" value="Genomic_DNA"/>
</dbReference>
<dbReference type="PANTHER" id="PTHR12992:SF11">
    <property type="entry name" value="MITOCHONDRIAL COENZYME A DIPHOSPHATASE NUDT8"/>
    <property type="match status" value="1"/>
</dbReference>
<dbReference type="PROSITE" id="PS51462">
    <property type="entry name" value="NUDIX"/>
    <property type="match status" value="1"/>
</dbReference>
<dbReference type="CDD" id="cd03426">
    <property type="entry name" value="NUDIX_CoAse_Nudt7"/>
    <property type="match status" value="1"/>
</dbReference>
<evidence type="ECO:0000256" key="6">
    <source>
        <dbReference type="ARBA" id="ARBA00023211"/>
    </source>
</evidence>
<evidence type="ECO:0000256" key="5">
    <source>
        <dbReference type="ARBA" id="ARBA00022842"/>
    </source>
</evidence>
<evidence type="ECO:0000313" key="8">
    <source>
        <dbReference type="EMBL" id="PAA49149.1"/>
    </source>
</evidence>
<evidence type="ECO:0000256" key="4">
    <source>
        <dbReference type="ARBA" id="ARBA00022801"/>
    </source>
</evidence>
<feature type="non-terminal residue" evidence="8">
    <location>
        <position position="1"/>
    </location>
</feature>
<dbReference type="GO" id="GO:0046872">
    <property type="term" value="F:metal ion binding"/>
    <property type="evidence" value="ECO:0007669"/>
    <property type="project" value="UniProtKB-KW"/>
</dbReference>
<dbReference type="STRING" id="282301.A0A267DKS9"/>
<reference evidence="8 9" key="1">
    <citation type="submission" date="2017-06" db="EMBL/GenBank/DDBJ databases">
        <title>A platform for efficient transgenesis in Macrostomum lignano, a flatworm model organism for stem cell research.</title>
        <authorList>
            <person name="Berezikov E."/>
        </authorList>
    </citation>
    <scope>NUCLEOTIDE SEQUENCE [LARGE SCALE GENOMIC DNA]</scope>
    <source>
        <strain evidence="8">DV1</strain>
        <tissue evidence="8">Whole organism</tissue>
    </source>
</reference>
<dbReference type="GO" id="GO:0010945">
    <property type="term" value="F:coenzyme A diphosphatase activity"/>
    <property type="evidence" value="ECO:0007669"/>
    <property type="project" value="InterPro"/>
</dbReference>
<dbReference type="InterPro" id="IPR015797">
    <property type="entry name" value="NUDIX_hydrolase-like_dom_sf"/>
</dbReference>
<gene>
    <name evidence="8" type="ORF">BOX15_Mlig011797g5</name>
</gene>
<dbReference type="InterPro" id="IPR000086">
    <property type="entry name" value="NUDIX_hydrolase_dom"/>
</dbReference>
<keyword evidence="4" id="KW-0378">Hydrolase</keyword>
<comment type="caution">
    <text evidence="8">The sequence shown here is derived from an EMBL/GenBank/DDBJ whole genome shotgun (WGS) entry which is preliminary data.</text>
</comment>
<keyword evidence="5" id="KW-0460">Magnesium</keyword>
<evidence type="ECO:0000313" key="9">
    <source>
        <dbReference type="Proteomes" id="UP000215902"/>
    </source>
</evidence>
<evidence type="ECO:0000256" key="2">
    <source>
        <dbReference type="ARBA" id="ARBA00001946"/>
    </source>
</evidence>
<dbReference type="Proteomes" id="UP000215902">
    <property type="component" value="Unassembled WGS sequence"/>
</dbReference>
<name>A0A267DKS9_9PLAT</name>
<accession>A0A267DKS9</accession>
<comment type="cofactor">
    <cofactor evidence="2">
        <name>Mg(2+)</name>
        <dbReference type="ChEBI" id="CHEBI:18420"/>
    </cofactor>
</comment>
<keyword evidence="3" id="KW-0479">Metal-binding</keyword>
<organism evidence="8 9">
    <name type="scientific">Macrostomum lignano</name>
    <dbReference type="NCBI Taxonomy" id="282301"/>
    <lineage>
        <taxon>Eukaryota</taxon>
        <taxon>Metazoa</taxon>
        <taxon>Spiralia</taxon>
        <taxon>Lophotrochozoa</taxon>
        <taxon>Platyhelminthes</taxon>
        <taxon>Rhabditophora</taxon>
        <taxon>Macrostomorpha</taxon>
        <taxon>Macrostomida</taxon>
        <taxon>Macrostomidae</taxon>
        <taxon>Macrostomum</taxon>
    </lineage>
</organism>
<comment type="cofactor">
    <cofactor evidence="1">
        <name>Mn(2+)</name>
        <dbReference type="ChEBI" id="CHEBI:29035"/>
    </cofactor>
</comment>
<proteinExistence type="predicted"/>
<dbReference type="InterPro" id="IPR045121">
    <property type="entry name" value="CoAse"/>
</dbReference>
<dbReference type="Gene3D" id="3.90.79.10">
    <property type="entry name" value="Nucleoside Triphosphate Pyrophosphohydrolase"/>
    <property type="match status" value="1"/>
</dbReference>
<sequence length="245" mass="26992">RMHRCHLFEGANRLRCIEALQKQAQRLPHPVSVPASADHRQASVLVPFCVLKDVGPGLLYTVRSGQLRSHSGQVSFPGGVRELNSTGRDCDFDLELSWAAATALREAEEEIGLSAGRVDVWGAHRSHTTSAKFAVTPVIGYCGELASLSELRANPDEVSLVLFRSLEHLLDKPGAWGYTVFDRPGYGRYAVPVLRDQLPRIWGLTAVFTFVALQLLLGPEFPQRLNRMQIEGEAVLKKSKPLVGS</sequence>
<keyword evidence="6" id="KW-0464">Manganese</keyword>
<protein>
    <recommendedName>
        <fullName evidence="7">Nudix hydrolase domain-containing protein</fullName>
    </recommendedName>
</protein>
<evidence type="ECO:0000256" key="1">
    <source>
        <dbReference type="ARBA" id="ARBA00001936"/>
    </source>
</evidence>
<evidence type="ECO:0000259" key="7">
    <source>
        <dbReference type="PROSITE" id="PS51462"/>
    </source>
</evidence>
<dbReference type="PANTHER" id="PTHR12992">
    <property type="entry name" value="NUDIX HYDROLASE"/>
    <property type="match status" value="1"/>
</dbReference>
<feature type="domain" description="Nudix hydrolase" evidence="7">
    <location>
        <begin position="38"/>
        <end position="195"/>
    </location>
</feature>
<dbReference type="OrthoDB" id="10262892at2759"/>
<keyword evidence="9" id="KW-1185">Reference proteome</keyword>
<evidence type="ECO:0000256" key="3">
    <source>
        <dbReference type="ARBA" id="ARBA00022723"/>
    </source>
</evidence>
<dbReference type="SUPFAM" id="SSF55811">
    <property type="entry name" value="Nudix"/>
    <property type="match status" value="1"/>
</dbReference>
<dbReference type="AlphaFoldDB" id="A0A267DKS9"/>